<feature type="coiled-coil region" evidence="1">
    <location>
        <begin position="402"/>
        <end position="443"/>
    </location>
</feature>
<dbReference type="Proteomes" id="UP000092666">
    <property type="component" value="Unassembled WGS sequence"/>
</dbReference>
<accession>A0A1B9GRK6</accession>
<keyword evidence="1" id="KW-0175">Coiled coil</keyword>
<proteinExistence type="predicted"/>
<feature type="region of interest" description="Disordered" evidence="2">
    <location>
        <begin position="12"/>
        <end position="43"/>
    </location>
</feature>
<sequence length="587" mass="62028">MASFALSHLLETQTNPSHSTQSSVVSSHPPAFTSQGNPSLHSPRFAQTAAGGWFLPPPAMTYLGSGDPSQVSFGGHTQTHSLGPSTNPFTEAGTNVNDTAYSYGRGLAHSVFPSGQGHIVTRGHPSAALPYHGSSRSQAYTVTGPVYSQHAPSVTPANCEYRAPLAANANGPFAGPVHDFQHGDQAYATTGDTDLSASNSESTGLSPLTPDSPSAHEPAYEVNGKMAAMSLGGGDRSALSVAASQGAHANLRVVPPRADDLSVVEFDAVSDLGWESDTSQPANGQVLGHSDNPAGNFTLIHGVEYISPADLQNGRDGNIHAAGSDLSEIDPAIVRHGRAIERTGQPSPAGSSVWGLPPLEPGRVKFAQESTRDDNAGLATTAASAESEADLRTLLNEQASLIRGLQESTDTARSRCDSLKNELSAEREAFRNLQKQYTRSRREVSSLIVQRNVLSRYLSENDAQLAVADARIRGQEYYIKDLEIMRFDSVAADKRSDIDKFSTRTDRRFGIKSQRETGGRRSGVKDYPSQYASGTAVGHEFSAMADPSPQGRDTAGEDGDGSGRDIGYRIVGNISQVTVSAPGGVDI</sequence>
<reference evidence="4" key="2">
    <citation type="submission" date="2013-12" db="EMBL/GenBank/DDBJ databases">
        <title>Evolution of pathogenesis and genome organization in the Tremellales.</title>
        <authorList>
            <person name="Cuomo C."/>
            <person name="Litvintseva A."/>
            <person name="Heitman J."/>
            <person name="Chen Y."/>
            <person name="Sun S."/>
            <person name="Springer D."/>
            <person name="Dromer F."/>
            <person name="Young S."/>
            <person name="Zeng Q."/>
            <person name="Chapman S."/>
            <person name="Gujja S."/>
            <person name="Saif S."/>
            <person name="Birren B."/>
        </authorList>
    </citation>
    <scope>NUCLEOTIDE SEQUENCE [LARGE SCALE GENOMIC DNA]</scope>
    <source>
        <strain evidence="4">BCC8398</strain>
    </source>
</reference>
<organism evidence="3 4">
    <name type="scientific">Kwoniella heveanensis BCC8398</name>
    <dbReference type="NCBI Taxonomy" id="1296120"/>
    <lineage>
        <taxon>Eukaryota</taxon>
        <taxon>Fungi</taxon>
        <taxon>Dikarya</taxon>
        <taxon>Basidiomycota</taxon>
        <taxon>Agaricomycotina</taxon>
        <taxon>Tremellomycetes</taxon>
        <taxon>Tremellales</taxon>
        <taxon>Cryptococcaceae</taxon>
        <taxon>Kwoniella</taxon>
    </lineage>
</organism>
<dbReference type="AlphaFoldDB" id="A0A1B9GRK6"/>
<gene>
    <name evidence="3" type="ORF">I316_04768</name>
</gene>
<evidence type="ECO:0000313" key="4">
    <source>
        <dbReference type="Proteomes" id="UP000092666"/>
    </source>
</evidence>
<evidence type="ECO:0000313" key="3">
    <source>
        <dbReference type="EMBL" id="OCF33694.1"/>
    </source>
</evidence>
<reference evidence="3 4" key="1">
    <citation type="submission" date="2013-07" db="EMBL/GenBank/DDBJ databases">
        <title>The Genome Sequence of Cryptococcus heveanensis BCC8398.</title>
        <authorList>
            <consortium name="The Broad Institute Genome Sequencing Platform"/>
            <person name="Cuomo C."/>
            <person name="Litvintseva A."/>
            <person name="Chen Y."/>
            <person name="Heitman J."/>
            <person name="Sun S."/>
            <person name="Springer D."/>
            <person name="Dromer F."/>
            <person name="Young S.K."/>
            <person name="Zeng Q."/>
            <person name="Gargeya S."/>
            <person name="Fitzgerald M."/>
            <person name="Abouelleil A."/>
            <person name="Alvarado L."/>
            <person name="Berlin A.M."/>
            <person name="Chapman S.B."/>
            <person name="Dewar J."/>
            <person name="Goldberg J."/>
            <person name="Griggs A."/>
            <person name="Gujja S."/>
            <person name="Hansen M."/>
            <person name="Howarth C."/>
            <person name="Imamovic A."/>
            <person name="Larimer J."/>
            <person name="McCowan C."/>
            <person name="Murphy C."/>
            <person name="Pearson M."/>
            <person name="Priest M."/>
            <person name="Roberts A."/>
            <person name="Saif S."/>
            <person name="Shea T."/>
            <person name="Sykes S."/>
            <person name="Wortman J."/>
            <person name="Nusbaum C."/>
            <person name="Birren B."/>
        </authorList>
    </citation>
    <scope>NUCLEOTIDE SEQUENCE [LARGE SCALE GENOMIC DNA]</scope>
    <source>
        <strain evidence="3 4">BCC8398</strain>
    </source>
</reference>
<feature type="region of interest" description="Disordered" evidence="2">
    <location>
        <begin position="176"/>
        <end position="217"/>
    </location>
</feature>
<keyword evidence="4" id="KW-1185">Reference proteome</keyword>
<evidence type="ECO:0000256" key="2">
    <source>
        <dbReference type="SAM" id="MobiDB-lite"/>
    </source>
</evidence>
<dbReference type="EMBL" id="KI669504">
    <property type="protein sequence ID" value="OCF33694.1"/>
    <property type="molecule type" value="Genomic_DNA"/>
</dbReference>
<name>A0A1B9GRK6_9TREE</name>
<feature type="region of interest" description="Disordered" evidence="2">
    <location>
        <begin position="511"/>
        <end position="567"/>
    </location>
</feature>
<feature type="compositionally biased region" description="Low complexity" evidence="2">
    <location>
        <begin position="16"/>
        <end position="30"/>
    </location>
</feature>
<feature type="compositionally biased region" description="Polar residues" evidence="2">
    <location>
        <begin position="187"/>
        <end position="212"/>
    </location>
</feature>
<protein>
    <submittedName>
        <fullName evidence="3">Uncharacterized protein</fullName>
    </submittedName>
</protein>
<evidence type="ECO:0000256" key="1">
    <source>
        <dbReference type="SAM" id="Coils"/>
    </source>
</evidence>